<proteinExistence type="predicted"/>
<gene>
    <name evidence="2" type="ORF">SELMODRAFT_122656</name>
</gene>
<reference evidence="2 3" key="1">
    <citation type="journal article" date="2011" name="Science">
        <title>The Selaginella genome identifies genetic changes associated with the evolution of vascular plants.</title>
        <authorList>
            <person name="Banks J.A."/>
            <person name="Nishiyama T."/>
            <person name="Hasebe M."/>
            <person name="Bowman J.L."/>
            <person name="Gribskov M."/>
            <person name="dePamphilis C."/>
            <person name="Albert V.A."/>
            <person name="Aono N."/>
            <person name="Aoyama T."/>
            <person name="Ambrose B.A."/>
            <person name="Ashton N.W."/>
            <person name="Axtell M.J."/>
            <person name="Barker E."/>
            <person name="Barker M.S."/>
            <person name="Bennetzen J.L."/>
            <person name="Bonawitz N.D."/>
            <person name="Chapple C."/>
            <person name="Cheng C."/>
            <person name="Correa L.G."/>
            <person name="Dacre M."/>
            <person name="DeBarry J."/>
            <person name="Dreyer I."/>
            <person name="Elias M."/>
            <person name="Engstrom E.M."/>
            <person name="Estelle M."/>
            <person name="Feng L."/>
            <person name="Finet C."/>
            <person name="Floyd S.K."/>
            <person name="Frommer W.B."/>
            <person name="Fujita T."/>
            <person name="Gramzow L."/>
            <person name="Gutensohn M."/>
            <person name="Harholt J."/>
            <person name="Hattori M."/>
            <person name="Heyl A."/>
            <person name="Hirai T."/>
            <person name="Hiwatashi Y."/>
            <person name="Ishikawa M."/>
            <person name="Iwata M."/>
            <person name="Karol K.G."/>
            <person name="Koehler B."/>
            <person name="Kolukisaoglu U."/>
            <person name="Kubo M."/>
            <person name="Kurata T."/>
            <person name="Lalonde S."/>
            <person name="Li K."/>
            <person name="Li Y."/>
            <person name="Litt A."/>
            <person name="Lyons E."/>
            <person name="Manning G."/>
            <person name="Maruyama T."/>
            <person name="Michael T.P."/>
            <person name="Mikami K."/>
            <person name="Miyazaki S."/>
            <person name="Morinaga S."/>
            <person name="Murata T."/>
            <person name="Mueller-Roeber B."/>
            <person name="Nelson D.R."/>
            <person name="Obara M."/>
            <person name="Oguri Y."/>
            <person name="Olmstead R.G."/>
            <person name="Onodera N."/>
            <person name="Petersen B.L."/>
            <person name="Pils B."/>
            <person name="Prigge M."/>
            <person name="Rensing S.A."/>
            <person name="Riano-Pachon D.M."/>
            <person name="Roberts A.W."/>
            <person name="Sato Y."/>
            <person name="Scheller H.V."/>
            <person name="Schulz B."/>
            <person name="Schulz C."/>
            <person name="Shakirov E.V."/>
            <person name="Shibagaki N."/>
            <person name="Shinohara N."/>
            <person name="Shippen D.E."/>
            <person name="Soerensen I."/>
            <person name="Sotooka R."/>
            <person name="Sugimoto N."/>
            <person name="Sugita M."/>
            <person name="Sumikawa N."/>
            <person name="Tanurdzic M."/>
            <person name="Theissen G."/>
            <person name="Ulvskov P."/>
            <person name="Wakazuki S."/>
            <person name="Weng J.K."/>
            <person name="Willats W.W."/>
            <person name="Wipf D."/>
            <person name="Wolf P.G."/>
            <person name="Yang L."/>
            <person name="Zimmer A.D."/>
            <person name="Zhu Q."/>
            <person name="Mitros T."/>
            <person name="Hellsten U."/>
            <person name="Loque D."/>
            <person name="Otillar R."/>
            <person name="Salamov A."/>
            <person name="Schmutz J."/>
            <person name="Shapiro H."/>
            <person name="Lindquist E."/>
            <person name="Lucas S."/>
            <person name="Rokhsar D."/>
            <person name="Grigoriev I.V."/>
        </authorList>
    </citation>
    <scope>NUCLEOTIDE SEQUENCE [LARGE SCALE GENOMIC DNA]</scope>
</reference>
<evidence type="ECO:0000313" key="2">
    <source>
        <dbReference type="EMBL" id="EFJ13223.1"/>
    </source>
</evidence>
<name>D8SQT6_SELML</name>
<dbReference type="InParanoid" id="D8SQT6"/>
<dbReference type="Gramene" id="EFJ13223">
    <property type="protein sequence ID" value="EFJ13223"/>
    <property type="gene ID" value="SELMODRAFT_122656"/>
</dbReference>
<dbReference type="EMBL" id="GL377634">
    <property type="protein sequence ID" value="EFJ13223.1"/>
    <property type="molecule type" value="Genomic_DNA"/>
</dbReference>
<dbReference type="AlphaFoldDB" id="D8SQT6"/>
<feature type="domain" description="Protein ENHANCED DISEASE RESISTANCE 2 C-terminal" evidence="1">
    <location>
        <begin position="10"/>
        <end position="253"/>
    </location>
</feature>
<accession>D8SQT6</accession>
<evidence type="ECO:0000259" key="1">
    <source>
        <dbReference type="Pfam" id="PF07059"/>
    </source>
</evidence>
<dbReference type="KEGG" id="smo:SELMODRAFT_122656"/>
<dbReference type="FunCoup" id="D8SQT6">
    <property type="interactions" value="1886"/>
</dbReference>
<dbReference type="PANTHER" id="PTHR31558:SF3">
    <property type="entry name" value="CW14 PROTEIN"/>
    <property type="match status" value="1"/>
</dbReference>
<dbReference type="HOGENOM" id="CLU_033593_0_0_1"/>
<sequence>MSDGSVEGSWSRICPSTFKLRSRNYMKDKKKQAASKFSIFEAAGVDVFLSPKKIDHVARFVDLSQIVDGNPDDKSPSLFIFNIQVPMYSASMFPAENNGEGLNLVFYYRMSEEFKRNGPPYLKDMLSKLLDDEQEKVRGLVGETTVSFRERLKIVARVLNPDEIHLSATEKRLVVTSNEKPILSRPQHSFHKGPGYLEVDLDVHRFNFIARKAVESFRERLKLCVLDIGLTIQGNKAEELPEQMLCCARINRLNVGSYKYLSCEDDAAGTPRSTRG</sequence>
<dbReference type="STRING" id="88036.D8SQT6"/>
<dbReference type="Pfam" id="PF07059">
    <property type="entry name" value="EDR2_C"/>
    <property type="match status" value="1"/>
</dbReference>
<keyword evidence="3" id="KW-1185">Reference proteome</keyword>
<protein>
    <recommendedName>
        <fullName evidence="1">Protein ENHANCED DISEASE RESISTANCE 2 C-terminal domain-containing protein</fullName>
    </recommendedName>
</protein>
<dbReference type="OMA" id="SCRINYA"/>
<dbReference type="OrthoDB" id="9970435at2759"/>
<dbReference type="InterPro" id="IPR009769">
    <property type="entry name" value="EDR2_C"/>
</dbReference>
<organism evidence="3">
    <name type="scientific">Selaginella moellendorffii</name>
    <name type="common">Spikemoss</name>
    <dbReference type="NCBI Taxonomy" id="88036"/>
    <lineage>
        <taxon>Eukaryota</taxon>
        <taxon>Viridiplantae</taxon>
        <taxon>Streptophyta</taxon>
        <taxon>Embryophyta</taxon>
        <taxon>Tracheophyta</taxon>
        <taxon>Lycopodiopsida</taxon>
        <taxon>Selaginellales</taxon>
        <taxon>Selaginellaceae</taxon>
        <taxon>Selaginella</taxon>
    </lineage>
</organism>
<dbReference type="PANTHER" id="PTHR31558">
    <property type="entry name" value="CW14 PROTEIN"/>
    <property type="match status" value="1"/>
</dbReference>
<dbReference type="Proteomes" id="UP000001514">
    <property type="component" value="Unassembled WGS sequence"/>
</dbReference>
<dbReference type="eggNOG" id="ENOG502QUGE">
    <property type="taxonomic scope" value="Eukaryota"/>
</dbReference>
<evidence type="ECO:0000313" key="3">
    <source>
        <dbReference type="Proteomes" id="UP000001514"/>
    </source>
</evidence>